<dbReference type="GO" id="GO:0004222">
    <property type="term" value="F:metalloendopeptidase activity"/>
    <property type="evidence" value="ECO:0007669"/>
    <property type="project" value="InterPro"/>
</dbReference>
<dbReference type="Proteomes" id="UP000467349">
    <property type="component" value="Unassembled WGS sequence"/>
</dbReference>
<name>A0A7X3BYS1_STREE</name>
<dbReference type="GO" id="GO:0005576">
    <property type="term" value="C:extracellular region"/>
    <property type="evidence" value="ECO:0007669"/>
    <property type="project" value="InterPro"/>
</dbReference>
<protein>
    <submittedName>
        <fullName evidence="2">Zinc metalloprotease</fullName>
    </submittedName>
</protein>
<accession>A0A7X3BYS1</accession>
<feature type="non-terminal residue" evidence="2">
    <location>
        <position position="1"/>
    </location>
</feature>
<proteinExistence type="predicted"/>
<keyword evidence="2" id="KW-0645">Protease</keyword>
<gene>
    <name evidence="2" type="ORF">GM545_12270</name>
</gene>
<dbReference type="AlphaFoldDB" id="A0A7X3BYS1"/>
<organism evidence="2 3">
    <name type="scientific">Streptococcus pneumoniae</name>
    <dbReference type="NCBI Taxonomy" id="1313"/>
    <lineage>
        <taxon>Bacteria</taxon>
        <taxon>Bacillati</taxon>
        <taxon>Bacillota</taxon>
        <taxon>Bacilli</taxon>
        <taxon>Lactobacillales</taxon>
        <taxon>Streptococcaceae</taxon>
        <taxon>Streptococcus</taxon>
    </lineage>
</organism>
<feature type="non-terminal residue" evidence="2">
    <location>
        <position position="227"/>
    </location>
</feature>
<evidence type="ECO:0000313" key="2">
    <source>
        <dbReference type="EMBL" id="MTV44328.1"/>
    </source>
</evidence>
<feature type="domain" description="Peptidase M26 C-terminal" evidence="1">
    <location>
        <begin position="10"/>
        <end position="225"/>
    </location>
</feature>
<reference evidence="2 3" key="1">
    <citation type="submission" date="2019-11" db="EMBL/GenBank/DDBJ databases">
        <title>Growth characteristics of pneumococcus vary with the chemical composition of the capsule and with environmental conditions.</title>
        <authorList>
            <person name="Tothpal A."/>
            <person name="Desobry K."/>
            <person name="Joshi S."/>
            <person name="Wyllie A.L."/>
            <person name="Weinberger D.M."/>
        </authorList>
    </citation>
    <scope>NUCLEOTIDE SEQUENCE [LARGE SCALE GENOMIC DNA]</scope>
    <source>
        <strain evidence="3">pnumococcus09N</strain>
    </source>
</reference>
<dbReference type="EMBL" id="WNHU01000232">
    <property type="protein sequence ID" value="MTV44328.1"/>
    <property type="molecule type" value="Genomic_DNA"/>
</dbReference>
<evidence type="ECO:0000313" key="3">
    <source>
        <dbReference type="Proteomes" id="UP000467349"/>
    </source>
</evidence>
<dbReference type="InterPro" id="IPR011505">
    <property type="entry name" value="Peptidase_M26_C_dom"/>
</dbReference>
<keyword evidence="2" id="KW-0482">Metalloprotease</keyword>
<dbReference type="GO" id="GO:0006508">
    <property type="term" value="P:proteolysis"/>
    <property type="evidence" value="ECO:0007669"/>
    <property type="project" value="UniProtKB-KW"/>
</dbReference>
<keyword evidence="2" id="KW-0378">Hydrolase</keyword>
<evidence type="ECO:0000259" key="1">
    <source>
        <dbReference type="Pfam" id="PF07580"/>
    </source>
</evidence>
<dbReference type="RefSeq" id="WP_269057593.1">
    <property type="nucleotide sequence ID" value="NZ_WNHU01000232.1"/>
</dbReference>
<dbReference type="Pfam" id="PF07580">
    <property type="entry name" value="Peptidase_M26_C"/>
    <property type="match status" value="1"/>
</dbReference>
<comment type="caution">
    <text evidence="2">The sequence shown here is derived from an EMBL/GenBank/DDBJ whole genome shotgun (WGS) entry which is preliminary data.</text>
</comment>
<dbReference type="GO" id="GO:0008270">
    <property type="term" value="F:zinc ion binding"/>
    <property type="evidence" value="ECO:0007669"/>
    <property type="project" value="InterPro"/>
</dbReference>
<sequence>TRKADSKVQQIREYSVEGLGDVVYTPNMVEKDRAQLITDIKVKLDSVQLISPEVRNLMDKRGKAHENTDERRNGYIRNLFLEESLDEVKGNLDKLVKALVENEDHQLNGDEAAMKALVKKVEDNKAKIMLGLAYLNRYYGFKYDEKSMKDIMMFKPDFYGKNVSVLDFLIRVGSREHNIKGNRTLEAYREVIGGTIGIGELNGFLNYNMRLFTEETDINTWYKKAVS</sequence>